<reference evidence="5 6" key="1">
    <citation type="submission" date="2018-07" db="EMBL/GenBank/DDBJ databases">
        <title>Genome sequencing of Runella.</title>
        <authorList>
            <person name="Baek M.-G."/>
            <person name="Yi H."/>
        </authorList>
    </citation>
    <scope>NUCLEOTIDE SEQUENCE [LARGE SCALE GENOMIC DNA]</scope>
    <source>
        <strain evidence="5 6">HYN0085</strain>
    </source>
</reference>
<dbReference type="Gene3D" id="1.10.10.60">
    <property type="entry name" value="Homeodomain-like"/>
    <property type="match status" value="1"/>
</dbReference>
<protein>
    <submittedName>
        <fullName evidence="5">AraC family transcriptional regulator</fullName>
    </submittedName>
</protein>
<dbReference type="KEGG" id="run:DR864_04680"/>
<dbReference type="InterPro" id="IPR046532">
    <property type="entry name" value="DUF6597"/>
</dbReference>
<dbReference type="Pfam" id="PF20240">
    <property type="entry name" value="DUF6597"/>
    <property type="match status" value="1"/>
</dbReference>
<evidence type="ECO:0000256" key="1">
    <source>
        <dbReference type="ARBA" id="ARBA00023015"/>
    </source>
</evidence>
<keyword evidence="2" id="KW-0238">DNA-binding</keyword>
<dbReference type="OrthoDB" id="635259at2"/>
<dbReference type="PROSITE" id="PS01124">
    <property type="entry name" value="HTH_ARAC_FAMILY_2"/>
    <property type="match status" value="1"/>
</dbReference>
<keyword evidence="3" id="KW-0804">Transcription</keyword>
<organism evidence="5 6">
    <name type="scientific">Runella rosea</name>
    <dbReference type="NCBI Taxonomy" id="2259595"/>
    <lineage>
        <taxon>Bacteria</taxon>
        <taxon>Pseudomonadati</taxon>
        <taxon>Bacteroidota</taxon>
        <taxon>Cytophagia</taxon>
        <taxon>Cytophagales</taxon>
        <taxon>Spirosomataceae</taxon>
        <taxon>Runella</taxon>
    </lineage>
</organism>
<dbReference type="InterPro" id="IPR018060">
    <property type="entry name" value="HTH_AraC"/>
</dbReference>
<dbReference type="Pfam" id="PF12833">
    <property type="entry name" value="HTH_18"/>
    <property type="match status" value="1"/>
</dbReference>
<dbReference type="GO" id="GO:0003700">
    <property type="term" value="F:DNA-binding transcription factor activity"/>
    <property type="evidence" value="ECO:0007669"/>
    <property type="project" value="InterPro"/>
</dbReference>
<dbReference type="RefSeq" id="WP_114065866.1">
    <property type="nucleotide sequence ID" value="NZ_CP030850.1"/>
</dbReference>
<dbReference type="SMART" id="SM00342">
    <property type="entry name" value="HTH_ARAC"/>
    <property type="match status" value="1"/>
</dbReference>
<dbReference type="InterPro" id="IPR050204">
    <property type="entry name" value="AraC_XylS_family_regulators"/>
</dbReference>
<proteinExistence type="predicted"/>
<sequence>MTPNELPSTNIDPFYETQSIAVPEAFEEFFTHFYYAANHTPYPVHKKLIPSFQTILVFNLGSKISISFDQNPSFDAPNSLIVGPIKKNIDYSLSPGAEMLVANFKWDAFYRFFGQSLKSFNEFIIEPDDLVKEQCFADVWIRLKEAPSLAEKIDLLLNFSLPYLRERKSNVAQVLAQNEANGAINTVKKIAAESGYSERNIQLNYQKYLGFSDKELNRYQRFKKAVELLSKANATLQPIDWLEIVAQCGYYDQSQLIHDFNHFIKMSPTHYLKLQEDLCMTAL</sequence>
<dbReference type="Proteomes" id="UP000251993">
    <property type="component" value="Chromosome"/>
</dbReference>
<name>A0A344TEK9_9BACT</name>
<gene>
    <name evidence="5" type="ORF">DR864_04680</name>
</gene>
<keyword evidence="6" id="KW-1185">Reference proteome</keyword>
<dbReference type="PANTHER" id="PTHR46796">
    <property type="entry name" value="HTH-TYPE TRANSCRIPTIONAL ACTIVATOR RHAS-RELATED"/>
    <property type="match status" value="1"/>
</dbReference>
<evidence type="ECO:0000313" key="5">
    <source>
        <dbReference type="EMBL" id="AXE17080.1"/>
    </source>
</evidence>
<evidence type="ECO:0000259" key="4">
    <source>
        <dbReference type="PROSITE" id="PS01124"/>
    </source>
</evidence>
<keyword evidence="1" id="KW-0805">Transcription regulation</keyword>
<evidence type="ECO:0000313" key="6">
    <source>
        <dbReference type="Proteomes" id="UP000251993"/>
    </source>
</evidence>
<evidence type="ECO:0000256" key="2">
    <source>
        <dbReference type="ARBA" id="ARBA00023125"/>
    </source>
</evidence>
<feature type="domain" description="HTH araC/xylS-type" evidence="4">
    <location>
        <begin position="169"/>
        <end position="274"/>
    </location>
</feature>
<accession>A0A344TEK9</accession>
<dbReference type="PANTHER" id="PTHR46796:SF13">
    <property type="entry name" value="HTH-TYPE TRANSCRIPTIONAL ACTIVATOR RHAS"/>
    <property type="match status" value="1"/>
</dbReference>
<dbReference type="AlphaFoldDB" id="A0A344TEK9"/>
<evidence type="ECO:0000256" key="3">
    <source>
        <dbReference type="ARBA" id="ARBA00023163"/>
    </source>
</evidence>
<dbReference type="EMBL" id="CP030850">
    <property type="protein sequence ID" value="AXE17080.1"/>
    <property type="molecule type" value="Genomic_DNA"/>
</dbReference>
<dbReference type="GO" id="GO:0043565">
    <property type="term" value="F:sequence-specific DNA binding"/>
    <property type="evidence" value="ECO:0007669"/>
    <property type="project" value="InterPro"/>
</dbReference>